<dbReference type="InterPro" id="IPR007274">
    <property type="entry name" value="Cop_transporter"/>
</dbReference>
<comment type="subcellular location">
    <subcellularLocation>
        <location evidence="6">Membrane</location>
        <topology evidence="6">Multi-pass membrane protein</topology>
    </subcellularLocation>
</comment>
<keyword evidence="3 6" id="KW-0187">Copper transport</keyword>
<dbReference type="PANTHER" id="PTHR12483">
    <property type="entry name" value="SOLUTE CARRIER FAMILY 31 COPPER TRANSPORTERS"/>
    <property type="match status" value="1"/>
</dbReference>
<dbReference type="EMBL" id="MLFT02000010">
    <property type="protein sequence ID" value="PHT36575.1"/>
    <property type="molecule type" value="Genomic_DNA"/>
</dbReference>
<comment type="similarity">
    <text evidence="1 6">Belongs to the copper transporter (Ctr) (TC 1.A.56) family. SLC31A subfamily.</text>
</comment>
<accession>A0A2G2VUB8</accession>
<feature type="transmembrane region" description="Helical" evidence="6">
    <location>
        <begin position="142"/>
        <end position="162"/>
    </location>
</feature>
<dbReference type="GO" id="GO:0005886">
    <property type="term" value="C:plasma membrane"/>
    <property type="evidence" value="ECO:0007669"/>
    <property type="project" value="TreeGrafter"/>
</dbReference>
<proteinExistence type="inferred from homology"/>
<name>A0A2G2VUB8_CAPBA</name>
<sequence>MHFASSTPFDILTLFKPPSMWSSNSNLVYQMNPNTLQLPMAWTNDTSHVHTKPHLWHLSFYWGRNTYFLFPNWPGNNRTMYGLGIIFVFVLAILVEFFSNLKLVKPGSNRGAAVFFQAGVQAIRAGFAYMVMLAVMSYNGGVFIAAILGHAVGYVVFGSPIFKKDMDR</sequence>
<evidence type="ECO:0000256" key="4">
    <source>
        <dbReference type="ARBA" id="ARBA00022989"/>
    </source>
</evidence>
<keyword evidence="4 6" id="KW-1133">Transmembrane helix</keyword>
<organism evidence="7 8">
    <name type="scientific">Capsicum baccatum</name>
    <name type="common">Peruvian pepper</name>
    <dbReference type="NCBI Taxonomy" id="33114"/>
    <lineage>
        <taxon>Eukaryota</taxon>
        <taxon>Viridiplantae</taxon>
        <taxon>Streptophyta</taxon>
        <taxon>Embryophyta</taxon>
        <taxon>Tracheophyta</taxon>
        <taxon>Spermatophyta</taxon>
        <taxon>Magnoliopsida</taxon>
        <taxon>eudicotyledons</taxon>
        <taxon>Gunneridae</taxon>
        <taxon>Pentapetalae</taxon>
        <taxon>asterids</taxon>
        <taxon>lamiids</taxon>
        <taxon>Solanales</taxon>
        <taxon>Solanaceae</taxon>
        <taxon>Solanoideae</taxon>
        <taxon>Capsiceae</taxon>
        <taxon>Capsicum</taxon>
    </lineage>
</organism>
<keyword evidence="6" id="KW-0406">Ion transport</keyword>
<evidence type="ECO:0000256" key="3">
    <source>
        <dbReference type="ARBA" id="ARBA00022796"/>
    </source>
</evidence>
<dbReference type="GO" id="GO:0005375">
    <property type="term" value="F:copper ion transmembrane transporter activity"/>
    <property type="evidence" value="ECO:0007669"/>
    <property type="project" value="UniProtKB-UniRule"/>
</dbReference>
<evidence type="ECO:0000313" key="7">
    <source>
        <dbReference type="EMBL" id="PHT36575.1"/>
    </source>
</evidence>
<dbReference type="Proteomes" id="UP000224567">
    <property type="component" value="Unassembled WGS sequence"/>
</dbReference>
<comment type="caution">
    <text evidence="7">The sequence shown here is derived from an EMBL/GenBank/DDBJ whole genome shotgun (WGS) entry which is preliminary data.</text>
</comment>
<keyword evidence="6" id="KW-0186">Copper</keyword>
<feature type="transmembrane region" description="Helical" evidence="6">
    <location>
        <begin position="113"/>
        <end position="136"/>
    </location>
</feature>
<evidence type="ECO:0000256" key="1">
    <source>
        <dbReference type="ARBA" id="ARBA00006921"/>
    </source>
</evidence>
<keyword evidence="6" id="KW-0813">Transport</keyword>
<evidence type="ECO:0000256" key="2">
    <source>
        <dbReference type="ARBA" id="ARBA00022692"/>
    </source>
</evidence>
<keyword evidence="5 6" id="KW-0472">Membrane</keyword>
<evidence type="ECO:0000256" key="5">
    <source>
        <dbReference type="ARBA" id="ARBA00023136"/>
    </source>
</evidence>
<evidence type="ECO:0000256" key="6">
    <source>
        <dbReference type="RuleBase" id="RU367022"/>
    </source>
</evidence>
<dbReference type="Pfam" id="PF04145">
    <property type="entry name" value="Ctr"/>
    <property type="match status" value="1"/>
</dbReference>
<keyword evidence="8" id="KW-1185">Reference proteome</keyword>
<dbReference type="PANTHER" id="PTHR12483:SF94">
    <property type="entry name" value="COPPER TRANSPORTER 4"/>
    <property type="match status" value="1"/>
</dbReference>
<feature type="transmembrane region" description="Helical" evidence="6">
    <location>
        <begin position="80"/>
        <end position="101"/>
    </location>
</feature>
<dbReference type="AlphaFoldDB" id="A0A2G2VUB8"/>
<protein>
    <recommendedName>
        <fullName evidence="6">Copper transport protein</fullName>
    </recommendedName>
</protein>
<evidence type="ECO:0000313" key="8">
    <source>
        <dbReference type="Proteomes" id="UP000224567"/>
    </source>
</evidence>
<keyword evidence="2 6" id="KW-0812">Transmembrane</keyword>
<reference evidence="7 8" key="1">
    <citation type="journal article" date="2017" name="Genome Biol.">
        <title>New reference genome sequences of hot pepper reveal the massive evolution of plant disease-resistance genes by retroduplication.</title>
        <authorList>
            <person name="Kim S."/>
            <person name="Park J."/>
            <person name="Yeom S.I."/>
            <person name="Kim Y.M."/>
            <person name="Seo E."/>
            <person name="Kim K.T."/>
            <person name="Kim M.S."/>
            <person name="Lee J.M."/>
            <person name="Cheong K."/>
            <person name="Shin H.S."/>
            <person name="Kim S.B."/>
            <person name="Han K."/>
            <person name="Lee J."/>
            <person name="Park M."/>
            <person name="Lee H.A."/>
            <person name="Lee H.Y."/>
            <person name="Lee Y."/>
            <person name="Oh S."/>
            <person name="Lee J.H."/>
            <person name="Choi E."/>
            <person name="Choi E."/>
            <person name="Lee S.E."/>
            <person name="Jeon J."/>
            <person name="Kim H."/>
            <person name="Choi G."/>
            <person name="Song H."/>
            <person name="Lee J."/>
            <person name="Lee S.C."/>
            <person name="Kwon J.K."/>
            <person name="Lee H.Y."/>
            <person name="Koo N."/>
            <person name="Hong Y."/>
            <person name="Kim R.W."/>
            <person name="Kang W.H."/>
            <person name="Huh J.H."/>
            <person name="Kang B.C."/>
            <person name="Yang T.J."/>
            <person name="Lee Y.H."/>
            <person name="Bennetzen J.L."/>
            <person name="Choi D."/>
        </authorList>
    </citation>
    <scope>NUCLEOTIDE SEQUENCE [LARGE SCALE GENOMIC DNA]</scope>
    <source>
        <strain evidence="8">cv. PBC81</strain>
    </source>
</reference>
<dbReference type="OrthoDB" id="73901at2759"/>
<gene>
    <name evidence="7" type="ORF">CQW23_24275</name>
</gene>
<reference evidence="8" key="2">
    <citation type="journal article" date="2017" name="J. Anim. Genet.">
        <title>Multiple reference genome sequences of hot pepper reveal the massive evolution of plant disease resistance genes by retroduplication.</title>
        <authorList>
            <person name="Kim S."/>
            <person name="Park J."/>
            <person name="Yeom S.-I."/>
            <person name="Kim Y.-M."/>
            <person name="Seo E."/>
            <person name="Kim K.-T."/>
            <person name="Kim M.-S."/>
            <person name="Lee J.M."/>
            <person name="Cheong K."/>
            <person name="Shin H.-S."/>
            <person name="Kim S.-B."/>
            <person name="Han K."/>
            <person name="Lee J."/>
            <person name="Park M."/>
            <person name="Lee H.-A."/>
            <person name="Lee H.-Y."/>
            <person name="Lee Y."/>
            <person name="Oh S."/>
            <person name="Lee J.H."/>
            <person name="Choi E."/>
            <person name="Choi E."/>
            <person name="Lee S.E."/>
            <person name="Jeon J."/>
            <person name="Kim H."/>
            <person name="Choi G."/>
            <person name="Song H."/>
            <person name="Lee J."/>
            <person name="Lee S.-C."/>
            <person name="Kwon J.-K."/>
            <person name="Lee H.-Y."/>
            <person name="Koo N."/>
            <person name="Hong Y."/>
            <person name="Kim R.W."/>
            <person name="Kang W.-H."/>
            <person name="Huh J.H."/>
            <person name="Kang B.-C."/>
            <person name="Yang T.-J."/>
            <person name="Lee Y.-H."/>
            <person name="Bennetzen J.L."/>
            <person name="Choi D."/>
        </authorList>
    </citation>
    <scope>NUCLEOTIDE SEQUENCE [LARGE SCALE GENOMIC DNA]</scope>
    <source>
        <strain evidence="8">cv. PBC81</strain>
    </source>
</reference>